<dbReference type="Gene3D" id="2.70.170.10">
    <property type="entry name" value="Neurotransmitter-gated ion-channel ligand-binding domain"/>
    <property type="match status" value="1"/>
</dbReference>
<dbReference type="GO" id="GO:0005230">
    <property type="term" value="F:extracellular ligand-gated monoatomic ion channel activity"/>
    <property type="evidence" value="ECO:0007669"/>
    <property type="project" value="InterPro"/>
</dbReference>
<keyword evidence="1" id="KW-0732">Signal</keyword>
<feature type="domain" description="Neurotransmitter-gated ion-channel ligand-binding" evidence="2">
    <location>
        <begin position="30"/>
        <end position="190"/>
    </location>
</feature>
<feature type="chain" id="PRO_5037380195" description="Neurotransmitter-gated ion-channel ligand-binding domain-containing protein" evidence="1">
    <location>
        <begin position="20"/>
        <end position="197"/>
    </location>
</feature>
<dbReference type="OMA" id="CECEMEC"/>
<organism evidence="3 4">
    <name type="scientific">Exaiptasia diaphana</name>
    <name type="common">Tropical sea anemone</name>
    <name type="synonym">Aiptasia pulchella</name>
    <dbReference type="NCBI Taxonomy" id="2652724"/>
    <lineage>
        <taxon>Eukaryota</taxon>
        <taxon>Metazoa</taxon>
        <taxon>Cnidaria</taxon>
        <taxon>Anthozoa</taxon>
        <taxon>Hexacorallia</taxon>
        <taxon>Actiniaria</taxon>
        <taxon>Aiptasiidae</taxon>
        <taxon>Exaiptasia</taxon>
    </lineage>
</organism>
<dbReference type="InterPro" id="IPR006201">
    <property type="entry name" value="Neur_channel"/>
</dbReference>
<dbReference type="OrthoDB" id="5975154at2759"/>
<dbReference type="EnsemblMetazoa" id="XM_021043760.2">
    <property type="protein sequence ID" value="XP_020899419.1"/>
    <property type="gene ID" value="LOC110238111"/>
</dbReference>
<keyword evidence="4" id="KW-1185">Reference proteome</keyword>
<dbReference type="SUPFAM" id="SSF63712">
    <property type="entry name" value="Nicotinic receptor ligand binding domain-like"/>
    <property type="match status" value="1"/>
</dbReference>
<dbReference type="PANTHER" id="PTHR18945">
    <property type="entry name" value="NEUROTRANSMITTER GATED ION CHANNEL"/>
    <property type="match status" value="1"/>
</dbReference>
<name>A0A913X621_EXADI</name>
<dbReference type="InterPro" id="IPR036734">
    <property type="entry name" value="Neur_chan_lig-bd_sf"/>
</dbReference>
<sequence>MELILLTGVVLVSIHICQGYDLSHNKVKAEIRKHVLKDYDRIVGPVKYGDTQYLEVKFRLSITNLVEVNTKEQNLKIDAWVWQKWYDEFLAWNSTNFKKIGYTVFSPKEVWVPDIALINNADRTERLAGGPTKFVTNINAWRKGSMTWLSPATFSSTCVQNVKTWPMDVQNCILTFGSCTYPKKNLVIVPITETYTK</sequence>
<dbReference type="Pfam" id="PF02931">
    <property type="entry name" value="Neur_chan_LBD"/>
    <property type="match status" value="1"/>
</dbReference>
<feature type="signal peptide" evidence="1">
    <location>
        <begin position="1"/>
        <end position="19"/>
    </location>
</feature>
<evidence type="ECO:0000256" key="1">
    <source>
        <dbReference type="SAM" id="SignalP"/>
    </source>
</evidence>
<dbReference type="Proteomes" id="UP000887567">
    <property type="component" value="Unplaced"/>
</dbReference>
<dbReference type="RefSeq" id="XP_020899419.1">
    <property type="nucleotide sequence ID" value="XM_021043760.2"/>
</dbReference>
<reference evidence="3" key="1">
    <citation type="submission" date="2022-11" db="UniProtKB">
        <authorList>
            <consortium name="EnsemblMetazoa"/>
        </authorList>
    </citation>
    <scope>IDENTIFICATION</scope>
</reference>
<dbReference type="GO" id="GO:0004888">
    <property type="term" value="F:transmembrane signaling receptor activity"/>
    <property type="evidence" value="ECO:0007669"/>
    <property type="project" value="InterPro"/>
</dbReference>
<dbReference type="GO" id="GO:0016020">
    <property type="term" value="C:membrane"/>
    <property type="evidence" value="ECO:0007669"/>
    <property type="project" value="InterPro"/>
</dbReference>
<accession>A0A913X621</accession>
<proteinExistence type="predicted"/>
<dbReference type="InterPro" id="IPR006202">
    <property type="entry name" value="Neur_chan_lig-bd"/>
</dbReference>
<evidence type="ECO:0000259" key="2">
    <source>
        <dbReference type="Pfam" id="PF02931"/>
    </source>
</evidence>
<dbReference type="AlphaFoldDB" id="A0A913X621"/>
<evidence type="ECO:0000313" key="4">
    <source>
        <dbReference type="Proteomes" id="UP000887567"/>
    </source>
</evidence>
<protein>
    <recommendedName>
        <fullName evidence="2">Neurotransmitter-gated ion-channel ligand-binding domain-containing protein</fullName>
    </recommendedName>
</protein>
<evidence type="ECO:0000313" key="3">
    <source>
        <dbReference type="EnsemblMetazoa" id="XP_020899419.1"/>
    </source>
</evidence>
<dbReference type="PRINTS" id="PR00252">
    <property type="entry name" value="NRIONCHANNEL"/>
</dbReference>
<dbReference type="GeneID" id="110238111"/>
<dbReference type="KEGG" id="epa:110238111"/>